<feature type="domain" description="Zinc finger CHC2-type" evidence="1">
    <location>
        <begin position="19"/>
        <end position="85"/>
    </location>
</feature>
<dbReference type="Gene3D" id="3.90.580.10">
    <property type="entry name" value="Zinc finger, CHC2-type domain"/>
    <property type="match status" value="1"/>
</dbReference>
<feature type="non-terminal residue" evidence="2">
    <location>
        <position position="1"/>
    </location>
</feature>
<dbReference type="Proteomes" id="UP000703674">
    <property type="component" value="Unassembled WGS sequence"/>
</dbReference>
<name>A0ABX1D4F6_9FLAO</name>
<keyword evidence="3" id="KW-1185">Reference proteome</keyword>
<dbReference type="InterPro" id="IPR036977">
    <property type="entry name" value="DNA_primase_Znf_CHC2"/>
</dbReference>
<gene>
    <name evidence="2" type="ORF">HC175_20720</name>
</gene>
<sequence>CEEARSISIFETLIKMGHIPTRKSQKEAWFLSPLRSETEASFKISFRLNRWYDFGIGKGGNVIDLVCLILNCSVAEALAYLSEGIPVSNSSLNSQIRSKEIEPANKIWKILPIEHKMLKRYL</sequence>
<evidence type="ECO:0000259" key="1">
    <source>
        <dbReference type="Pfam" id="PF01807"/>
    </source>
</evidence>
<reference evidence="2 3" key="1">
    <citation type="submission" date="2020-03" db="EMBL/GenBank/DDBJ databases">
        <title>Salinimicrobium sp. nov, isolated from SCS.</title>
        <authorList>
            <person name="Cao W.R."/>
        </authorList>
    </citation>
    <scope>NUCLEOTIDE SEQUENCE [LARGE SCALE GENOMIC DNA]</scope>
    <source>
        <strain evidence="3">J15B91</strain>
    </source>
</reference>
<accession>A0ABX1D4F6</accession>
<protein>
    <submittedName>
        <fullName evidence="2">DNA primase</fullName>
    </submittedName>
</protein>
<feature type="non-terminal residue" evidence="2">
    <location>
        <position position="122"/>
    </location>
</feature>
<proteinExistence type="predicted"/>
<dbReference type="EMBL" id="JAAVJR010001050">
    <property type="protein sequence ID" value="NJW55340.1"/>
    <property type="molecule type" value="Genomic_DNA"/>
</dbReference>
<dbReference type="Pfam" id="PF01807">
    <property type="entry name" value="Zn_ribbon_DnaG"/>
    <property type="match status" value="1"/>
</dbReference>
<dbReference type="InterPro" id="IPR002694">
    <property type="entry name" value="Znf_CHC2"/>
</dbReference>
<evidence type="ECO:0000313" key="3">
    <source>
        <dbReference type="Proteomes" id="UP000703674"/>
    </source>
</evidence>
<comment type="caution">
    <text evidence="2">The sequence shown here is derived from an EMBL/GenBank/DDBJ whole genome shotgun (WGS) entry which is preliminary data.</text>
</comment>
<organism evidence="2 3">
    <name type="scientific">Salinimicrobium oceani</name>
    <dbReference type="NCBI Taxonomy" id="2722702"/>
    <lineage>
        <taxon>Bacteria</taxon>
        <taxon>Pseudomonadati</taxon>
        <taxon>Bacteroidota</taxon>
        <taxon>Flavobacteriia</taxon>
        <taxon>Flavobacteriales</taxon>
        <taxon>Flavobacteriaceae</taxon>
        <taxon>Salinimicrobium</taxon>
    </lineage>
</organism>
<dbReference type="SUPFAM" id="SSF57783">
    <property type="entry name" value="Zinc beta-ribbon"/>
    <property type="match status" value="1"/>
</dbReference>
<evidence type="ECO:0000313" key="2">
    <source>
        <dbReference type="EMBL" id="NJW55340.1"/>
    </source>
</evidence>